<sequence>MDNNGQPNEKLIRYLDGELTGEALSAFEKLLTEDADMRAELENLQAAKLVVQHYGLKQQVASVHQEMMNEFRNEGAKSIQRKSYPFIRYTMRIAAGLFVLLFLFGAYEYITVSPSRLSADHYRPYEPGVERGAKETSVVEKAYTNKDYYEVISGVEKNKKHTVKDYFLSAQAYLVTQQFSSAIREFNTVLRDSSGNYKDDAEYYLAITYLRNNEPAKTKPLFEKIYHDSDHLYHDRVTCFTLLKLKLLLIKNPGR</sequence>
<keyword evidence="1" id="KW-0472">Membrane</keyword>
<keyword evidence="3" id="KW-1185">Reference proteome</keyword>
<name>A0ABZ0TJ19_9SPHI</name>
<accession>A0ABZ0TJ19</accession>
<evidence type="ECO:0000313" key="2">
    <source>
        <dbReference type="EMBL" id="WPU91565.1"/>
    </source>
</evidence>
<protein>
    <recommendedName>
        <fullName evidence="4">Tetratricopeptide repeat protein</fullName>
    </recommendedName>
</protein>
<dbReference type="Proteomes" id="UP001324380">
    <property type="component" value="Chromosome"/>
</dbReference>
<proteinExistence type="predicted"/>
<reference evidence="2 3" key="1">
    <citation type="submission" date="2023-11" db="EMBL/GenBank/DDBJ databases">
        <title>Analysis of the Genomes of Mucilaginibacter gossypii cycad 4 and M. sabulilitoris SNA2: microbes with the potential for plant growth promotion.</title>
        <authorList>
            <person name="Hirsch A.M."/>
            <person name="Humm E."/>
            <person name="Rubbi M."/>
            <person name="Del Vecchio G."/>
            <person name="Ha S.M."/>
            <person name="Pellegrini M."/>
            <person name="Gunsalus R.P."/>
        </authorList>
    </citation>
    <scope>NUCLEOTIDE SEQUENCE [LARGE SCALE GENOMIC DNA]</scope>
    <source>
        <strain evidence="2 3">SNA2</strain>
    </source>
</reference>
<dbReference type="SUPFAM" id="SSF48452">
    <property type="entry name" value="TPR-like"/>
    <property type="match status" value="1"/>
</dbReference>
<keyword evidence="1" id="KW-1133">Transmembrane helix</keyword>
<dbReference type="Gene3D" id="1.25.40.10">
    <property type="entry name" value="Tetratricopeptide repeat domain"/>
    <property type="match status" value="1"/>
</dbReference>
<dbReference type="RefSeq" id="WP_321560731.1">
    <property type="nucleotide sequence ID" value="NZ_CP139558.1"/>
</dbReference>
<gene>
    <name evidence="2" type="ORF">SNE25_19810</name>
</gene>
<evidence type="ECO:0000256" key="1">
    <source>
        <dbReference type="SAM" id="Phobius"/>
    </source>
</evidence>
<evidence type="ECO:0000313" key="3">
    <source>
        <dbReference type="Proteomes" id="UP001324380"/>
    </source>
</evidence>
<organism evidence="2 3">
    <name type="scientific">Mucilaginibacter sabulilitoris</name>
    <dbReference type="NCBI Taxonomy" id="1173583"/>
    <lineage>
        <taxon>Bacteria</taxon>
        <taxon>Pseudomonadati</taxon>
        <taxon>Bacteroidota</taxon>
        <taxon>Sphingobacteriia</taxon>
        <taxon>Sphingobacteriales</taxon>
        <taxon>Sphingobacteriaceae</taxon>
        <taxon>Mucilaginibacter</taxon>
    </lineage>
</organism>
<feature type="transmembrane region" description="Helical" evidence="1">
    <location>
        <begin position="89"/>
        <end position="110"/>
    </location>
</feature>
<dbReference type="InterPro" id="IPR011990">
    <property type="entry name" value="TPR-like_helical_dom_sf"/>
</dbReference>
<dbReference type="EMBL" id="CP139558">
    <property type="protein sequence ID" value="WPU91565.1"/>
    <property type="molecule type" value="Genomic_DNA"/>
</dbReference>
<evidence type="ECO:0008006" key="4">
    <source>
        <dbReference type="Google" id="ProtNLM"/>
    </source>
</evidence>
<keyword evidence="1" id="KW-0812">Transmembrane</keyword>